<evidence type="ECO:0000256" key="1">
    <source>
        <dbReference type="SAM" id="SignalP"/>
    </source>
</evidence>
<feature type="chain" id="PRO_5045381465" evidence="1">
    <location>
        <begin position="19"/>
        <end position="121"/>
    </location>
</feature>
<dbReference type="Pfam" id="PF11259">
    <property type="entry name" value="DUF3060"/>
    <property type="match status" value="1"/>
</dbReference>
<protein>
    <submittedName>
        <fullName evidence="2">DUF3060 domain-containing protein</fullName>
    </submittedName>
</protein>
<organism evidence="2 3">
    <name type="scientific">Terriglobus aquaticus</name>
    <dbReference type="NCBI Taxonomy" id="940139"/>
    <lineage>
        <taxon>Bacteria</taxon>
        <taxon>Pseudomonadati</taxon>
        <taxon>Acidobacteriota</taxon>
        <taxon>Terriglobia</taxon>
        <taxon>Terriglobales</taxon>
        <taxon>Acidobacteriaceae</taxon>
        <taxon>Terriglobus</taxon>
    </lineage>
</organism>
<proteinExistence type="predicted"/>
<name>A0ABW9KGL9_9BACT</name>
<gene>
    <name evidence="2" type="ORF">ACK2TP_00560</name>
</gene>
<comment type="caution">
    <text evidence="2">The sequence shown here is derived from an EMBL/GenBank/DDBJ whole genome shotgun (WGS) entry which is preliminary data.</text>
</comment>
<feature type="signal peptide" evidence="1">
    <location>
        <begin position="1"/>
        <end position="18"/>
    </location>
</feature>
<reference evidence="2 3" key="1">
    <citation type="submission" date="2024-12" db="EMBL/GenBank/DDBJ databases">
        <authorList>
            <person name="Lee Y."/>
        </authorList>
    </citation>
    <scope>NUCLEOTIDE SEQUENCE [LARGE SCALE GENOMIC DNA]</scope>
    <source>
        <strain evidence="2 3">03SUJ4</strain>
    </source>
</reference>
<dbReference type="Proteomes" id="UP001634747">
    <property type="component" value="Unassembled WGS sequence"/>
</dbReference>
<dbReference type="InterPro" id="IPR021417">
    <property type="entry name" value="DUF3060"/>
</dbReference>
<sequence>MRTSLLLLVAASFATAGAQRRIEPPNYEQPSHSDVVLAGNQIRQTVTCTHGNAVYVQGQWNVVEVGGDCRFVRVQGNHNHLFVRSKSPIHVEGNENLIEVTDADTPFSERGEQNRFERRGR</sequence>
<keyword evidence="3" id="KW-1185">Reference proteome</keyword>
<keyword evidence="1" id="KW-0732">Signal</keyword>
<accession>A0ABW9KGL9</accession>
<dbReference type="RefSeq" id="WP_263414188.1">
    <property type="nucleotide sequence ID" value="NZ_BAABBH010000001.1"/>
</dbReference>
<evidence type="ECO:0000313" key="2">
    <source>
        <dbReference type="EMBL" id="MFN2974242.1"/>
    </source>
</evidence>
<evidence type="ECO:0000313" key="3">
    <source>
        <dbReference type="Proteomes" id="UP001634747"/>
    </source>
</evidence>
<dbReference type="EMBL" id="JBJYXY010000001">
    <property type="protein sequence ID" value="MFN2974242.1"/>
    <property type="molecule type" value="Genomic_DNA"/>
</dbReference>